<gene>
    <name evidence="2" type="ORF">AYBTSS11_LOCUS25328</name>
</gene>
<feature type="region of interest" description="Disordered" evidence="1">
    <location>
        <begin position="1"/>
        <end position="30"/>
    </location>
</feature>
<accession>A0AA86VT06</accession>
<organism evidence="2 3">
    <name type="scientific">Sphenostylis stenocarpa</name>
    <dbReference type="NCBI Taxonomy" id="92480"/>
    <lineage>
        <taxon>Eukaryota</taxon>
        <taxon>Viridiplantae</taxon>
        <taxon>Streptophyta</taxon>
        <taxon>Embryophyta</taxon>
        <taxon>Tracheophyta</taxon>
        <taxon>Spermatophyta</taxon>
        <taxon>Magnoliopsida</taxon>
        <taxon>eudicotyledons</taxon>
        <taxon>Gunneridae</taxon>
        <taxon>Pentapetalae</taxon>
        <taxon>rosids</taxon>
        <taxon>fabids</taxon>
        <taxon>Fabales</taxon>
        <taxon>Fabaceae</taxon>
        <taxon>Papilionoideae</taxon>
        <taxon>50 kb inversion clade</taxon>
        <taxon>NPAAA clade</taxon>
        <taxon>indigoferoid/millettioid clade</taxon>
        <taxon>Phaseoleae</taxon>
        <taxon>Sphenostylis</taxon>
    </lineage>
</organism>
<keyword evidence="3" id="KW-1185">Reference proteome</keyword>
<dbReference type="EMBL" id="OY731406">
    <property type="protein sequence ID" value="CAJ1973268.1"/>
    <property type="molecule type" value="Genomic_DNA"/>
</dbReference>
<reference evidence="2" key="1">
    <citation type="submission" date="2023-10" db="EMBL/GenBank/DDBJ databases">
        <authorList>
            <person name="Domelevo Entfellner J.-B."/>
        </authorList>
    </citation>
    <scope>NUCLEOTIDE SEQUENCE</scope>
</reference>
<dbReference type="Gramene" id="rna-AYBTSS11_LOCUS25328">
    <property type="protein sequence ID" value="CAJ1973268.1"/>
    <property type="gene ID" value="gene-AYBTSS11_LOCUS25328"/>
</dbReference>
<protein>
    <submittedName>
        <fullName evidence="2">Uncharacterized protein</fullName>
    </submittedName>
</protein>
<evidence type="ECO:0000256" key="1">
    <source>
        <dbReference type="SAM" id="MobiDB-lite"/>
    </source>
</evidence>
<dbReference type="AlphaFoldDB" id="A0AA86VT06"/>
<proteinExistence type="predicted"/>
<dbReference type="Proteomes" id="UP001189624">
    <property type="component" value="Chromosome 9"/>
</dbReference>
<evidence type="ECO:0000313" key="3">
    <source>
        <dbReference type="Proteomes" id="UP001189624"/>
    </source>
</evidence>
<name>A0AA86VT06_9FABA</name>
<evidence type="ECO:0000313" key="2">
    <source>
        <dbReference type="EMBL" id="CAJ1973268.1"/>
    </source>
</evidence>
<sequence>MLGSSREENKILEQRSPYEKRLEGPHKDTEDLCGDSVTRMVHMGADTATGIILFVAIELETKVLDTVSKSISPLDQALSRN</sequence>